<dbReference type="Proteomes" id="UP000789831">
    <property type="component" value="Unassembled WGS sequence"/>
</dbReference>
<dbReference type="AlphaFoldDB" id="A0A9N9ARB7"/>
<reference evidence="2" key="1">
    <citation type="submission" date="2021-06" db="EMBL/GenBank/DDBJ databases">
        <authorList>
            <person name="Kallberg Y."/>
            <person name="Tangrot J."/>
            <person name="Rosling A."/>
        </authorList>
    </citation>
    <scope>NUCLEOTIDE SEQUENCE</scope>
    <source>
        <strain evidence="2">MT106</strain>
    </source>
</reference>
<gene>
    <name evidence="2" type="ORF">AGERDE_LOCUS6146</name>
</gene>
<evidence type="ECO:0000313" key="3">
    <source>
        <dbReference type="Proteomes" id="UP000789831"/>
    </source>
</evidence>
<name>A0A9N9ARB7_9GLOM</name>
<sequence>MPCVLIVIFTVTFVSLASAGFHRIPIHTVGIKARGLYSTPLYPSCASLQFPCATGLLSPTTGCITSGQLCHGNNLQAAGCYDNALQYCSNCQNQCESCNYGQNSCSVLARRAPLYLNQCDECQKTHQLEGCANNALEQCCNKQDEVQKCNSYEQSYSNIAKRTFPITAPCGCASAPVISPCECGTIAAPVSPCECGTVAAAPTISPFGCATSPKVVDAKLCASKECQQAGCENHACQKSTNQANEEQCCDQQEHSYSLVTKRTPLVLSQTNECQDQLAKASCGGEELAQCSDNQIQATYSDQYEKEYNQIV</sequence>
<keyword evidence="3" id="KW-1185">Reference proteome</keyword>
<evidence type="ECO:0000256" key="1">
    <source>
        <dbReference type="SAM" id="SignalP"/>
    </source>
</evidence>
<feature type="signal peptide" evidence="1">
    <location>
        <begin position="1"/>
        <end position="19"/>
    </location>
</feature>
<dbReference type="OrthoDB" id="2416429at2759"/>
<accession>A0A9N9ARB7</accession>
<evidence type="ECO:0000313" key="2">
    <source>
        <dbReference type="EMBL" id="CAG8540229.1"/>
    </source>
</evidence>
<proteinExistence type="predicted"/>
<dbReference type="EMBL" id="CAJVPL010000918">
    <property type="protein sequence ID" value="CAG8540229.1"/>
    <property type="molecule type" value="Genomic_DNA"/>
</dbReference>
<protein>
    <submittedName>
        <fullName evidence="2">12921_t:CDS:1</fullName>
    </submittedName>
</protein>
<feature type="chain" id="PRO_5040198126" evidence="1">
    <location>
        <begin position="20"/>
        <end position="311"/>
    </location>
</feature>
<organism evidence="2 3">
    <name type="scientific">Ambispora gerdemannii</name>
    <dbReference type="NCBI Taxonomy" id="144530"/>
    <lineage>
        <taxon>Eukaryota</taxon>
        <taxon>Fungi</taxon>
        <taxon>Fungi incertae sedis</taxon>
        <taxon>Mucoromycota</taxon>
        <taxon>Glomeromycotina</taxon>
        <taxon>Glomeromycetes</taxon>
        <taxon>Archaeosporales</taxon>
        <taxon>Ambisporaceae</taxon>
        <taxon>Ambispora</taxon>
    </lineage>
</organism>
<comment type="caution">
    <text evidence="2">The sequence shown here is derived from an EMBL/GenBank/DDBJ whole genome shotgun (WGS) entry which is preliminary data.</text>
</comment>
<keyword evidence="1" id="KW-0732">Signal</keyword>